<keyword evidence="1" id="KW-0378">Hydrolase</keyword>
<evidence type="ECO:0000313" key="1">
    <source>
        <dbReference type="EMBL" id="DAF61389.1"/>
    </source>
</evidence>
<reference evidence="1" key="1">
    <citation type="journal article" date="2021" name="Proc. Natl. Acad. Sci. U.S.A.">
        <title>A Catalog of Tens of Thousands of Viruses from Human Metagenomes Reveals Hidden Associations with Chronic Diseases.</title>
        <authorList>
            <person name="Tisza M.J."/>
            <person name="Buck C.B."/>
        </authorList>
    </citation>
    <scope>NUCLEOTIDE SEQUENCE</scope>
    <source>
        <strain evidence="1">CtNnX9</strain>
    </source>
</reference>
<proteinExistence type="predicted"/>
<sequence>MNEDFDIKGDLNFGDVGFDIGDIDSSLFEVDFDGGDQIETRYVRPTLKPIKESQILYSNAEKLAKEIDISKGFRYDAFISGNFIFGDFIEALLTNKDIIAKKMVVSTLSLSQNNIDSFKNLLEYGWCEDLSLIVSAYFYSNEIRVLIPYIYSNLDVDNKFQLAVAGIHTKTCQILTEDGRKIVIHGSANLRSSANVEQITIEENEQLYDFYDEFYGKIIDEYSTIRKLIRGNKLWNVVNK</sequence>
<name>A0A8S5TDK9_9CAUD</name>
<keyword evidence="1" id="KW-0255">Endonuclease</keyword>
<keyword evidence="1" id="KW-0540">Nuclease</keyword>
<dbReference type="GO" id="GO:0004519">
    <property type="term" value="F:endonuclease activity"/>
    <property type="evidence" value="ECO:0007669"/>
    <property type="project" value="UniProtKB-KW"/>
</dbReference>
<organism evidence="1">
    <name type="scientific">Siphoviridae sp. ctNnX9</name>
    <dbReference type="NCBI Taxonomy" id="2827859"/>
    <lineage>
        <taxon>Viruses</taxon>
        <taxon>Duplodnaviria</taxon>
        <taxon>Heunggongvirae</taxon>
        <taxon>Uroviricota</taxon>
        <taxon>Caudoviricetes</taxon>
    </lineage>
</organism>
<accession>A0A8S5TDK9</accession>
<protein>
    <submittedName>
        <fullName evidence="1">NgoFVII restriction endonuclease</fullName>
    </submittedName>
</protein>
<dbReference type="EMBL" id="BK032810">
    <property type="protein sequence ID" value="DAF61389.1"/>
    <property type="molecule type" value="Genomic_DNA"/>
</dbReference>